<gene>
    <name evidence="1" type="ORF">EVAR_29206_1</name>
</gene>
<comment type="caution">
    <text evidence="1">The sequence shown here is derived from an EMBL/GenBank/DDBJ whole genome shotgun (WGS) entry which is preliminary data.</text>
</comment>
<organism evidence="1 2">
    <name type="scientific">Eumeta variegata</name>
    <name type="common">Bagworm moth</name>
    <name type="synonym">Eumeta japonica</name>
    <dbReference type="NCBI Taxonomy" id="151549"/>
    <lineage>
        <taxon>Eukaryota</taxon>
        <taxon>Metazoa</taxon>
        <taxon>Ecdysozoa</taxon>
        <taxon>Arthropoda</taxon>
        <taxon>Hexapoda</taxon>
        <taxon>Insecta</taxon>
        <taxon>Pterygota</taxon>
        <taxon>Neoptera</taxon>
        <taxon>Endopterygota</taxon>
        <taxon>Lepidoptera</taxon>
        <taxon>Glossata</taxon>
        <taxon>Ditrysia</taxon>
        <taxon>Tineoidea</taxon>
        <taxon>Psychidae</taxon>
        <taxon>Oiketicinae</taxon>
        <taxon>Eumeta</taxon>
    </lineage>
</organism>
<name>A0A4C1VHY4_EUMVA</name>
<proteinExistence type="predicted"/>
<accession>A0A4C1VHY4</accession>
<dbReference type="EMBL" id="BGZK01000346">
    <property type="protein sequence ID" value="GBP38263.1"/>
    <property type="molecule type" value="Genomic_DNA"/>
</dbReference>
<reference evidence="1 2" key="1">
    <citation type="journal article" date="2019" name="Commun. Biol.">
        <title>The bagworm genome reveals a unique fibroin gene that provides high tensile strength.</title>
        <authorList>
            <person name="Kono N."/>
            <person name="Nakamura H."/>
            <person name="Ohtoshi R."/>
            <person name="Tomita M."/>
            <person name="Numata K."/>
            <person name="Arakawa K."/>
        </authorList>
    </citation>
    <scope>NUCLEOTIDE SEQUENCE [LARGE SCALE GENOMIC DNA]</scope>
</reference>
<keyword evidence="2" id="KW-1185">Reference proteome</keyword>
<evidence type="ECO:0000313" key="2">
    <source>
        <dbReference type="Proteomes" id="UP000299102"/>
    </source>
</evidence>
<dbReference type="Proteomes" id="UP000299102">
    <property type="component" value="Unassembled WGS sequence"/>
</dbReference>
<protein>
    <submittedName>
        <fullName evidence="1">Uncharacterized protein</fullName>
    </submittedName>
</protein>
<dbReference type="AlphaFoldDB" id="A0A4C1VHY4"/>
<sequence>MQRRTHIHARRERRKPNRVTYAARTAGGAGAARGPAAGDLIRVGREAFSKSKASTVIARRPAFKKRCNRRFREESKLAHVVRSRTDSCPGLRRPAVIGINVAREREDVRL</sequence>
<evidence type="ECO:0000313" key="1">
    <source>
        <dbReference type="EMBL" id="GBP38263.1"/>
    </source>
</evidence>